<dbReference type="CDD" id="cd00171">
    <property type="entry name" value="Sec7"/>
    <property type="match status" value="1"/>
</dbReference>
<dbReference type="SUPFAM" id="SSF48371">
    <property type="entry name" value="ARM repeat"/>
    <property type="match status" value="1"/>
</dbReference>
<dbReference type="InterPro" id="IPR023394">
    <property type="entry name" value="Sec7_C_sf"/>
</dbReference>
<dbReference type="FunFam" id="1.10.1000.11:FF:000003">
    <property type="entry name" value="Brefeldin A-inhibited guanine nucleotide-exchange protein 1"/>
    <property type="match status" value="1"/>
</dbReference>
<dbReference type="Proteomes" id="UP000694397">
    <property type="component" value="Chromosome 9"/>
</dbReference>
<feature type="region of interest" description="Disordered" evidence="11">
    <location>
        <begin position="216"/>
        <end position="288"/>
    </location>
</feature>
<dbReference type="Pfam" id="PF20252">
    <property type="entry name" value="BIG2_C"/>
    <property type="match status" value="1"/>
</dbReference>
<dbReference type="Pfam" id="PF12783">
    <property type="entry name" value="Sec7-like_HUS"/>
    <property type="match status" value="1"/>
</dbReference>
<keyword evidence="9" id="KW-0333">Golgi apparatus</keyword>
<protein>
    <submittedName>
        <fullName evidence="13">ARF guanine nucleotide exchange factor 1</fullName>
    </submittedName>
</protein>
<evidence type="ECO:0000256" key="7">
    <source>
        <dbReference type="ARBA" id="ARBA00022658"/>
    </source>
</evidence>
<keyword evidence="5" id="KW-0963">Cytoplasm</keyword>
<evidence type="ECO:0000256" key="2">
    <source>
        <dbReference type="ARBA" id="ARBA00004556"/>
    </source>
</evidence>
<keyword evidence="10" id="KW-0472">Membrane</keyword>
<dbReference type="InterPro" id="IPR015403">
    <property type="entry name" value="Mon2/Sec7/BIG1-like_HDS"/>
</dbReference>
<feature type="domain" description="SEC7" evidence="12">
    <location>
        <begin position="684"/>
        <end position="873"/>
    </location>
</feature>
<feature type="compositionally biased region" description="Polar residues" evidence="11">
    <location>
        <begin position="654"/>
        <end position="681"/>
    </location>
</feature>
<feature type="region of interest" description="Disordered" evidence="11">
    <location>
        <begin position="46"/>
        <end position="65"/>
    </location>
</feature>
<evidence type="ECO:0000256" key="11">
    <source>
        <dbReference type="SAM" id="MobiDB-lite"/>
    </source>
</evidence>
<evidence type="ECO:0000313" key="14">
    <source>
        <dbReference type="Proteomes" id="UP000694397"/>
    </source>
</evidence>
<dbReference type="InterPro" id="IPR032691">
    <property type="entry name" value="Mon2/Sec7/BIG1-like_HUS"/>
</dbReference>
<dbReference type="GeneTree" id="ENSGT00940000157108"/>
<keyword evidence="6" id="KW-0597">Phosphoprotein</keyword>
<dbReference type="InterPro" id="IPR011989">
    <property type="entry name" value="ARM-like"/>
</dbReference>
<dbReference type="PANTHER" id="PTHR10663:SF137">
    <property type="entry name" value="BREFELDIN A-INHIBITED GUANINE NUCLEOTIDE-EXCHANGE PROTEIN 1"/>
    <property type="match status" value="1"/>
</dbReference>
<proteinExistence type="predicted"/>
<feature type="region of interest" description="Disordered" evidence="11">
    <location>
        <begin position="331"/>
        <end position="404"/>
    </location>
</feature>
<evidence type="ECO:0000256" key="4">
    <source>
        <dbReference type="ARBA" id="ARBA00022448"/>
    </source>
</evidence>
<feature type="compositionally biased region" description="Polar residues" evidence="11">
    <location>
        <begin position="387"/>
        <end position="397"/>
    </location>
</feature>
<evidence type="ECO:0000256" key="9">
    <source>
        <dbReference type="ARBA" id="ARBA00023034"/>
    </source>
</evidence>
<dbReference type="Gene3D" id="1.10.220.20">
    <property type="match status" value="1"/>
</dbReference>
<reference evidence="13" key="2">
    <citation type="submission" date="2025-08" db="UniProtKB">
        <authorList>
            <consortium name="Ensembl"/>
        </authorList>
    </citation>
    <scope>IDENTIFICATION</scope>
</reference>
<dbReference type="Pfam" id="PF09324">
    <property type="entry name" value="Sec7-like_HDS"/>
    <property type="match status" value="1"/>
</dbReference>
<keyword evidence="4" id="KW-0813">Transport</keyword>
<dbReference type="InterPro" id="IPR032629">
    <property type="entry name" value="DCB_dom"/>
</dbReference>
<comment type="subcellular location">
    <subcellularLocation>
        <location evidence="2">Cytoplasm</location>
        <location evidence="2">Perinuclear region</location>
    </subcellularLocation>
    <subcellularLocation>
        <location evidence="3">Golgi apparatus</location>
        <location evidence="3">trans-Golgi network</location>
    </subcellularLocation>
    <subcellularLocation>
        <location evidence="1">Membrane</location>
    </subcellularLocation>
</comment>
<evidence type="ECO:0000256" key="10">
    <source>
        <dbReference type="ARBA" id="ARBA00023136"/>
    </source>
</evidence>
<evidence type="ECO:0000259" key="12">
    <source>
        <dbReference type="PROSITE" id="PS50190"/>
    </source>
</evidence>
<dbReference type="InterPro" id="IPR000904">
    <property type="entry name" value="Sec7_dom"/>
</dbReference>
<evidence type="ECO:0000256" key="3">
    <source>
        <dbReference type="ARBA" id="ARBA00004601"/>
    </source>
</evidence>
<dbReference type="Gene3D" id="1.25.10.10">
    <property type="entry name" value="Leucine-rich Repeat Variant"/>
    <property type="match status" value="1"/>
</dbReference>
<accession>A0A8C9WLG1</accession>
<feature type="compositionally biased region" description="Polar residues" evidence="11">
    <location>
        <begin position="331"/>
        <end position="349"/>
    </location>
</feature>
<feature type="compositionally biased region" description="Basic and acidic residues" evidence="11">
    <location>
        <begin position="236"/>
        <end position="265"/>
    </location>
</feature>
<dbReference type="GO" id="GO:0015031">
    <property type="term" value="P:protein transport"/>
    <property type="evidence" value="ECO:0007669"/>
    <property type="project" value="UniProtKB-KW"/>
</dbReference>
<dbReference type="Pfam" id="PF01369">
    <property type="entry name" value="Sec7"/>
    <property type="match status" value="1"/>
</dbReference>
<keyword evidence="8" id="KW-0653">Protein transport</keyword>
<gene>
    <name evidence="13" type="primary">ARFGEF1</name>
    <name evidence="13" type="synonym">arfgef1</name>
</gene>
<dbReference type="InterPro" id="IPR035999">
    <property type="entry name" value="Sec7_dom_sf"/>
</dbReference>
<keyword evidence="14" id="KW-1185">Reference proteome</keyword>
<sequence length="1813" mass="204218">MYEGKKTKNMFLTRALEKILADKEVKKAHHSQLRKACEVALEEIKEETEKLSPPPGDNKAGSSTLPPVKSKANFIEADKYFLPFELACQSKCPRIVSTSLDCLQKLIAYGHLTGSAPDSTAPGKKLIDRIIETICGCFQGPQTDEGVQLQIIKALLTAVTSQHIEIHEGTVLQAVRTCYNIYLASKNLINQTTAKATLTQMLNVIFARMENQALQEAKQMEKERHRQQHLQQSPASHHEPDSPRLRQHRDLPAAKRLPPEADGHLEPSYTDKPAHEDPEPENGGHFCGVENEQTEADQATAAAENDTPNYEEKAQEIVQSILQEVVNTVAGDSQETAGGTESAEGTPTSLEDEAGVGSDNENVHANGIPGTPISASFTPSLPDDRLSVSSSDTQESGVATGPSPGAKFSHILQKDAFLVFRSLCKLSMKPLSDGPPDPKSHELRSKVLSLQLLLSILQNAGPIFKTNEMFINAIKQYLCVALSKNGVSSVPEVFELSLSIFLTLLSNFKTHLKMQIEVFFKEIFLYILETSTSSFDHKWMVIQTLTRICADAQSVVDIYVNYDCDLNAANIFERLVNDLSKIAQGRAGHELGTTPVQELSLRKKGLECLVSILKCMVEWSKDQYVNPNSQTSLGQEKPSDQESNEPKAPETINRYGSVNSLDSTASSGIGSYSTQTSGTDNPEQFEVLKQQKEIIEQGIDLFNKKPKRGIQYLQEQGMLGTTPEDIAQFLHQEERLDSTQVGEFLGDNDRFNKEVMYAYVDQMDFQGKDFVSALRMFLEGFRLPGEAQKIDRLMEKFAARYLECNQGQTLFASADTAYVLAYSIIMLTTDLHSPQVKNKMTKEQYIKMNRGINDSKDLPEEYLSAIYDEIAGKKISMKETKELTIKSNKQSVASEKQRRLLYNVEMEQMAKTAKALMEAVSHVQAPFTSATHLEHVRPMFKLAWTPFLAAFSVGLQDCDDTEVASLCLEGIRCAIRIACIFSIQLERDAYVQALARFTLLTASSGITEMKQKNIDTIKTLIMVAQTDGNYLGNSWHEILKCISQLELAQLIGTGVKARYISGTVRGKEGLITGTKEQTSDEYLGLVGTTVDRKQIASIQESIGETSSQSVVVAVDRIFTGSTRLDGNAVVDFVRWLCAVSMDELASPTHPRMFSLQKIVEISYYNMGRIRLQWSRIWEVIGDHFNKVGCNTNEDVAIFAVDSLRQLSMKFLEKGELANFRFQKDFLRPFEHIMKKNRSPTIRDMVVRCIAQMVNSQAGNIRSGWKNIFSVFHLAASDQDESIVELAFQTTGHIVMIVFEKHFPATIDSFQDAVKCLSEFACNASFPDTSMEAIRLIRHCAKYVSDRPQAFKDYTSDDMNVAPEDRVWVRGWFPILFELSCIINRCKLDVRTRGLTVMFEVMKTYGHTYEKHWWQDLFRIVFRIFDNMKLPEQQTEKAEWMTTTCNHALYAICDVFTQYFESLSDVLLDDILSQLYWCVQQDNEQLARSGTNCLENVVILNGEKFTPETWDKTCNCMLDIFKTTIPHTSPFPCPQDSISQKSLDIQTRHSFPPPTVPLLIASPVSLSVSITELQEQKIFSSLLIKCVVQLELIQTIDNIIFFPATSKKEDAENFAAAQRDSLDTDVHVETQDQGVYRYLTSGQLFKLLDCLLESHRFAKAFNSNNEQRTSLWKAGFKGKSKPNLLKQETSSLACSLRILFRMYMDESRKADWEEVQKRLLNVCSEAIGYFLTLTSESHREAWTNLLLLFLTKVLKISDDRFKAHASRYYPLLCEIMQFDLIPELRAVLRKFYLRIGIVFRISQPVSQERGSAGL</sequence>
<evidence type="ECO:0000256" key="8">
    <source>
        <dbReference type="ARBA" id="ARBA00022927"/>
    </source>
</evidence>
<evidence type="ECO:0000256" key="6">
    <source>
        <dbReference type="ARBA" id="ARBA00022553"/>
    </source>
</evidence>
<dbReference type="GO" id="GO:0016020">
    <property type="term" value="C:membrane"/>
    <property type="evidence" value="ECO:0007669"/>
    <property type="project" value="UniProtKB-SubCell"/>
</dbReference>
<dbReference type="PROSITE" id="PS50190">
    <property type="entry name" value="SEC7"/>
    <property type="match status" value="1"/>
</dbReference>
<dbReference type="PANTHER" id="PTHR10663">
    <property type="entry name" value="GUANYL-NUCLEOTIDE EXCHANGE FACTOR"/>
    <property type="match status" value="1"/>
</dbReference>
<name>A0A8C9WLG1_SCLFO</name>
<dbReference type="Gene3D" id="1.10.1000.11">
    <property type="entry name" value="Arf Nucleotide-binding Site Opener,domain 2"/>
    <property type="match status" value="1"/>
</dbReference>
<dbReference type="GO" id="GO:0032012">
    <property type="term" value="P:regulation of ARF protein signal transduction"/>
    <property type="evidence" value="ECO:0007669"/>
    <property type="project" value="InterPro"/>
</dbReference>
<dbReference type="FunFam" id="1.25.10.10:FF:000143">
    <property type="entry name" value="ADP-ribosylation factor guanine nucleotide-exchange factor 2 (brefeldin A-inhibited)"/>
    <property type="match status" value="1"/>
</dbReference>
<reference evidence="13" key="3">
    <citation type="submission" date="2025-09" db="UniProtKB">
        <authorList>
            <consortium name="Ensembl"/>
        </authorList>
    </citation>
    <scope>IDENTIFICATION</scope>
</reference>
<dbReference type="Pfam" id="PF16213">
    <property type="entry name" value="DCB"/>
    <property type="match status" value="1"/>
</dbReference>
<dbReference type="GO" id="GO:0005794">
    <property type="term" value="C:Golgi apparatus"/>
    <property type="evidence" value="ECO:0007669"/>
    <property type="project" value="UniProtKB-SubCell"/>
</dbReference>
<dbReference type="InterPro" id="IPR016024">
    <property type="entry name" value="ARM-type_fold"/>
</dbReference>
<keyword evidence="7" id="KW-0344">Guanine-nucleotide releasing factor</keyword>
<feature type="compositionally biased region" description="Basic and acidic residues" evidence="11">
    <location>
        <begin position="637"/>
        <end position="648"/>
    </location>
</feature>
<feature type="region of interest" description="Disordered" evidence="11">
    <location>
        <begin position="627"/>
        <end position="681"/>
    </location>
</feature>
<dbReference type="SMART" id="SM00222">
    <property type="entry name" value="Sec7"/>
    <property type="match status" value="1"/>
</dbReference>
<evidence type="ECO:0000313" key="13">
    <source>
        <dbReference type="Ensembl" id="ENSSFOP00015077682.1"/>
    </source>
</evidence>
<dbReference type="Ensembl" id="ENSSFOT00015065866.1">
    <property type="protein sequence ID" value="ENSSFOP00015077682.1"/>
    <property type="gene ID" value="ENSSFOG00015014317.2"/>
</dbReference>
<dbReference type="GO" id="GO:0005085">
    <property type="term" value="F:guanyl-nucleotide exchange factor activity"/>
    <property type="evidence" value="ECO:0007669"/>
    <property type="project" value="UniProtKB-KW"/>
</dbReference>
<dbReference type="InterPro" id="IPR046455">
    <property type="entry name" value="Sec7/BIG1-like_C"/>
</dbReference>
<evidence type="ECO:0000256" key="1">
    <source>
        <dbReference type="ARBA" id="ARBA00004370"/>
    </source>
</evidence>
<dbReference type="FunFam" id="1.10.220.20:FF:000002">
    <property type="entry name" value="Brefeldin A-inhibited guanine nucleotide-exchange protein 1"/>
    <property type="match status" value="1"/>
</dbReference>
<evidence type="ECO:0000256" key="5">
    <source>
        <dbReference type="ARBA" id="ARBA00022490"/>
    </source>
</evidence>
<dbReference type="SUPFAM" id="SSF48425">
    <property type="entry name" value="Sec7 domain"/>
    <property type="match status" value="1"/>
</dbReference>
<organism evidence="13 14">
    <name type="scientific">Scleropages formosus</name>
    <name type="common">Asian bonytongue</name>
    <name type="synonym">Osteoglossum formosum</name>
    <dbReference type="NCBI Taxonomy" id="113540"/>
    <lineage>
        <taxon>Eukaryota</taxon>
        <taxon>Metazoa</taxon>
        <taxon>Chordata</taxon>
        <taxon>Craniata</taxon>
        <taxon>Vertebrata</taxon>
        <taxon>Euteleostomi</taxon>
        <taxon>Actinopterygii</taxon>
        <taxon>Neopterygii</taxon>
        <taxon>Teleostei</taxon>
        <taxon>Osteoglossocephala</taxon>
        <taxon>Osteoglossomorpha</taxon>
        <taxon>Osteoglossiformes</taxon>
        <taxon>Osteoglossidae</taxon>
        <taxon>Scleropages</taxon>
    </lineage>
</organism>
<dbReference type="GO" id="GO:0048471">
    <property type="term" value="C:perinuclear region of cytoplasm"/>
    <property type="evidence" value="ECO:0007669"/>
    <property type="project" value="UniProtKB-SubCell"/>
</dbReference>
<reference evidence="13 14" key="1">
    <citation type="submission" date="2019-04" db="EMBL/GenBank/DDBJ databases">
        <authorList>
            <consortium name="Wellcome Sanger Institute Data Sharing"/>
        </authorList>
    </citation>
    <scope>NUCLEOTIDE SEQUENCE [LARGE SCALE GENOMIC DNA]</scope>
</reference>